<dbReference type="HAMAP" id="MF_00090">
    <property type="entry name" value="PIMT"/>
    <property type="match status" value="1"/>
</dbReference>
<comment type="similarity">
    <text evidence="2 7">Belongs to the methyltransferase superfamily. L-isoaspartyl/D-aspartyl protein methyltransferase family.</text>
</comment>
<evidence type="ECO:0000256" key="4">
    <source>
        <dbReference type="ARBA" id="ARBA00022603"/>
    </source>
</evidence>
<evidence type="ECO:0000256" key="7">
    <source>
        <dbReference type="HAMAP-Rule" id="MF_00090"/>
    </source>
</evidence>
<evidence type="ECO:0000256" key="1">
    <source>
        <dbReference type="ARBA" id="ARBA00004496"/>
    </source>
</evidence>
<dbReference type="PANTHER" id="PTHR11579">
    <property type="entry name" value="PROTEIN-L-ISOASPARTATE O-METHYLTRANSFERASE"/>
    <property type="match status" value="1"/>
</dbReference>
<evidence type="ECO:0000256" key="5">
    <source>
        <dbReference type="ARBA" id="ARBA00022679"/>
    </source>
</evidence>
<dbReference type="InterPro" id="IPR000682">
    <property type="entry name" value="PCMT"/>
</dbReference>
<gene>
    <name evidence="7" type="primary">pcm</name>
    <name evidence="8" type="ORF">CferDRAFT_1237</name>
</gene>
<comment type="subcellular location">
    <subcellularLocation>
        <location evidence="1 7">Cytoplasm</location>
    </subcellularLocation>
</comment>
<keyword evidence="6 7" id="KW-0949">S-adenosyl-L-methionine</keyword>
<dbReference type="NCBIfam" id="TIGR00080">
    <property type="entry name" value="pimt"/>
    <property type="match status" value="1"/>
</dbReference>
<evidence type="ECO:0000256" key="3">
    <source>
        <dbReference type="ARBA" id="ARBA00022490"/>
    </source>
</evidence>
<dbReference type="GO" id="GO:0032259">
    <property type="term" value="P:methylation"/>
    <property type="evidence" value="ECO:0007669"/>
    <property type="project" value="UniProtKB-KW"/>
</dbReference>
<evidence type="ECO:0000313" key="8">
    <source>
        <dbReference type="EMBL" id="EAT59230.1"/>
    </source>
</evidence>
<dbReference type="GO" id="GO:0030091">
    <property type="term" value="P:protein repair"/>
    <property type="evidence" value="ECO:0007669"/>
    <property type="project" value="UniProtKB-UniRule"/>
</dbReference>
<dbReference type="Pfam" id="PF01135">
    <property type="entry name" value="PCMT"/>
    <property type="match status" value="1"/>
</dbReference>
<accession>Q0YSG9</accession>
<dbReference type="EC" id="2.1.1.77" evidence="7"/>
<dbReference type="GO" id="GO:0004719">
    <property type="term" value="F:protein-L-isoaspartate (D-aspartate) O-methyltransferase activity"/>
    <property type="evidence" value="ECO:0007669"/>
    <property type="project" value="UniProtKB-UniRule"/>
</dbReference>
<dbReference type="Gene3D" id="3.40.50.150">
    <property type="entry name" value="Vaccinia Virus protein VP39"/>
    <property type="match status" value="1"/>
</dbReference>
<keyword evidence="5 7" id="KW-0808">Transferase</keyword>
<sequence length="205" mass="22837">MVEALKRYGIKNRRVLDAFLEVKRHLFFPEDALELAYDDGAYPIGFGQTISQPFTVAYMTTLLVDRCLSGKVLEIGTGSGYQAAILDALGYSVYTVERINELFQRAERLFSRLGLPIACRNDDGTLGWKEEAPFDGIIVTAGAPEEPAPLLRQLAENGCMVIPVGETVSQQMTVVQRVGDELRKEVFQQFVFVPLIGREGWSDDL</sequence>
<reference evidence="8 9" key="2">
    <citation type="submission" date="2006-07" db="EMBL/GenBank/DDBJ databases">
        <title>Sequencing of the draft genome and assembly of Chlorobium ferroxidans DSM 13031.</title>
        <authorList>
            <consortium name="US DOE Joint Genome Institute (JGI-PGF)"/>
            <person name="Copeland A."/>
            <person name="Lucas S."/>
            <person name="Lapidus A."/>
            <person name="Barry K."/>
            <person name="Glavina del Rio T."/>
            <person name="Dalin E."/>
            <person name="Tice H."/>
            <person name="Bruce D."/>
            <person name="Pitluck S."/>
            <person name="Richardson P."/>
        </authorList>
    </citation>
    <scope>NUCLEOTIDE SEQUENCE [LARGE SCALE GENOMIC DNA]</scope>
    <source>
        <strain evidence="8 9">DSM 13031</strain>
    </source>
</reference>
<protein>
    <recommendedName>
        <fullName evidence="7">Protein-L-isoaspartate O-methyltransferase</fullName>
        <ecNumber evidence="7">2.1.1.77</ecNumber>
    </recommendedName>
    <alternativeName>
        <fullName evidence="7">L-isoaspartyl protein carboxyl methyltransferase</fullName>
    </alternativeName>
    <alternativeName>
        <fullName evidence="7">Protein L-isoaspartyl methyltransferase</fullName>
    </alternativeName>
    <alternativeName>
        <fullName evidence="7">Protein-beta-aspartate methyltransferase</fullName>
        <shortName evidence="7">PIMT</shortName>
    </alternativeName>
</protein>
<keyword evidence="3 7" id="KW-0963">Cytoplasm</keyword>
<dbReference type="AlphaFoldDB" id="Q0YSG9"/>
<evidence type="ECO:0000313" key="9">
    <source>
        <dbReference type="Proteomes" id="UP000004162"/>
    </source>
</evidence>
<feature type="active site" evidence="7">
    <location>
        <position position="51"/>
    </location>
</feature>
<dbReference type="FunFam" id="3.40.50.150:FF:000010">
    <property type="entry name" value="Protein-L-isoaspartate O-methyltransferase"/>
    <property type="match status" value="1"/>
</dbReference>
<organism evidence="8 9">
    <name type="scientific">Chlorobium ferrooxidans DSM 13031</name>
    <dbReference type="NCBI Taxonomy" id="377431"/>
    <lineage>
        <taxon>Bacteria</taxon>
        <taxon>Pseudomonadati</taxon>
        <taxon>Chlorobiota</taxon>
        <taxon>Chlorobiia</taxon>
        <taxon>Chlorobiales</taxon>
        <taxon>Chlorobiaceae</taxon>
        <taxon>Chlorobium/Pelodictyon group</taxon>
        <taxon>Chlorobium</taxon>
    </lineage>
</organism>
<reference evidence="8 9" key="1">
    <citation type="submission" date="2006-07" db="EMBL/GenBank/DDBJ databases">
        <title>Annotation of the draft genome assembly of Chlorobium ferroxidans DSM 13031.</title>
        <authorList>
            <consortium name="US DOE Joint Genome Institute (JGI-ORNL)"/>
            <person name="Larimer F."/>
            <person name="Land M."/>
            <person name="Hauser L."/>
        </authorList>
    </citation>
    <scope>NUCLEOTIDE SEQUENCE [LARGE SCALE GENOMIC DNA]</scope>
    <source>
        <strain evidence="8 9">DSM 13031</strain>
    </source>
</reference>
<comment type="function">
    <text evidence="7">Catalyzes the methyl esterification of L-isoaspartyl residues in peptides and proteins that result from spontaneous decomposition of normal L-aspartyl and L-asparaginyl residues. It plays a role in the repair and/or degradation of damaged proteins.</text>
</comment>
<evidence type="ECO:0000256" key="2">
    <source>
        <dbReference type="ARBA" id="ARBA00005369"/>
    </source>
</evidence>
<dbReference type="PANTHER" id="PTHR11579:SF0">
    <property type="entry name" value="PROTEIN-L-ISOASPARTATE(D-ASPARTATE) O-METHYLTRANSFERASE"/>
    <property type="match status" value="1"/>
</dbReference>
<dbReference type="Proteomes" id="UP000004162">
    <property type="component" value="Unassembled WGS sequence"/>
</dbReference>
<keyword evidence="4 7" id="KW-0489">Methyltransferase</keyword>
<dbReference type="SUPFAM" id="SSF53335">
    <property type="entry name" value="S-adenosyl-L-methionine-dependent methyltransferases"/>
    <property type="match status" value="1"/>
</dbReference>
<dbReference type="NCBIfam" id="NF001453">
    <property type="entry name" value="PRK00312.1"/>
    <property type="match status" value="1"/>
</dbReference>
<keyword evidence="9" id="KW-1185">Reference proteome</keyword>
<evidence type="ECO:0000256" key="6">
    <source>
        <dbReference type="ARBA" id="ARBA00022691"/>
    </source>
</evidence>
<dbReference type="InterPro" id="IPR029063">
    <property type="entry name" value="SAM-dependent_MTases_sf"/>
</dbReference>
<dbReference type="EMBL" id="AASE01000006">
    <property type="protein sequence ID" value="EAT59230.1"/>
    <property type="molecule type" value="Genomic_DNA"/>
</dbReference>
<comment type="catalytic activity">
    <reaction evidence="7">
        <text>[protein]-L-isoaspartate + S-adenosyl-L-methionine = [protein]-L-isoaspartate alpha-methyl ester + S-adenosyl-L-homocysteine</text>
        <dbReference type="Rhea" id="RHEA:12705"/>
        <dbReference type="Rhea" id="RHEA-COMP:12143"/>
        <dbReference type="Rhea" id="RHEA-COMP:12144"/>
        <dbReference type="ChEBI" id="CHEBI:57856"/>
        <dbReference type="ChEBI" id="CHEBI:59789"/>
        <dbReference type="ChEBI" id="CHEBI:90596"/>
        <dbReference type="ChEBI" id="CHEBI:90598"/>
        <dbReference type="EC" id="2.1.1.77"/>
    </reaction>
</comment>
<dbReference type="GO" id="GO:0005737">
    <property type="term" value="C:cytoplasm"/>
    <property type="evidence" value="ECO:0007669"/>
    <property type="project" value="UniProtKB-SubCell"/>
</dbReference>
<proteinExistence type="inferred from homology"/>
<comment type="caution">
    <text evidence="8">The sequence shown here is derived from an EMBL/GenBank/DDBJ whole genome shotgun (WGS) entry which is preliminary data.</text>
</comment>
<dbReference type="PROSITE" id="PS01279">
    <property type="entry name" value="PCMT"/>
    <property type="match status" value="1"/>
</dbReference>
<name>Q0YSG9_9CHLB</name>